<reference evidence="8" key="1">
    <citation type="journal article" date="2023" name="Mol. Phylogenet. Evol.">
        <title>Genome-scale phylogeny and comparative genomics of the fungal order Sordariales.</title>
        <authorList>
            <person name="Hensen N."/>
            <person name="Bonometti L."/>
            <person name="Westerberg I."/>
            <person name="Brannstrom I.O."/>
            <person name="Guillou S."/>
            <person name="Cros-Aarteil S."/>
            <person name="Calhoun S."/>
            <person name="Haridas S."/>
            <person name="Kuo A."/>
            <person name="Mondo S."/>
            <person name="Pangilinan J."/>
            <person name="Riley R."/>
            <person name="LaButti K."/>
            <person name="Andreopoulos B."/>
            <person name="Lipzen A."/>
            <person name="Chen C."/>
            <person name="Yan M."/>
            <person name="Daum C."/>
            <person name="Ng V."/>
            <person name="Clum A."/>
            <person name="Steindorff A."/>
            <person name="Ohm R.A."/>
            <person name="Martin F."/>
            <person name="Silar P."/>
            <person name="Natvig D.O."/>
            <person name="Lalanne C."/>
            <person name="Gautier V."/>
            <person name="Ament-Velasquez S.L."/>
            <person name="Kruys A."/>
            <person name="Hutchinson M.I."/>
            <person name="Powell A.J."/>
            <person name="Barry K."/>
            <person name="Miller A.N."/>
            <person name="Grigoriev I.V."/>
            <person name="Debuchy R."/>
            <person name="Gladieux P."/>
            <person name="Hiltunen Thoren M."/>
            <person name="Johannesson H."/>
        </authorList>
    </citation>
    <scope>NUCLEOTIDE SEQUENCE</scope>
    <source>
        <strain evidence="8">CBS 333.67</strain>
    </source>
</reference>
<gene>
    <name evidence="8" type="ORF">B0T15DRAFT_175049</name>
</gene>
<keyword evidence="4" id="KW-0004">4Fe-4S</keyword>
<feature type="compositionally biased region" description="Low complexity" evidence="7">
    <location>
        <begin position="178"/>
        <end position="188"/>
    </location>
</feature>
<feature type="compositionally biased region" description="Basic residues" evidence="7">
    <location>
        <begin position="627"/>
        <end position="637"/>
    </location>
</feature>
<evidence type="ECO:0000256" key="3">
    <source>
        <dbReference type="ARBA" id="ARBA00011245"/>
    </source>
</evidence>
<protein>
    <submittedName>
        <fullName evidence="8">Exonuclease V</fullName>
    </submittedName>
</protein>
<feature type="region of interest" description="Disordered" evidence="7">
    <location>
        <begin position="433"/>
        <end position="465"/>
    </location>
</feature>
<dbReference type="GO" id="GO:0005634">
    <property type="term" value="C:nucleus"/>
    <property type="evidence" value="ECO:0007669"/>
    <property type="project" value="TreeGrafter"/>
</dbReference>
<dbReference type="PANTHER" id="PTHR14464">
    <property type="entry name" value="EXONUCLEASE V"/>
    <property type="match status" value="1"/>
</dbReference>
<dbReference type="PANTHER" id="PTHR14464:SF4">
    <property type="entry name" value="EXONUCLEASE V"/>
    <property type="match status" value="1"/>
</dbReference>
<dbReference type="GO" id="GO:0051539">
    <property type="term" value="F:4 iron, 4 sulfur cluster binding"/>
    <property type="evidence" value="ECO:0007669"/>
    <property type="project" value="UniProtKB-KW"/>
</dbReference>
<keyword evidence="4" id="KW-0408">Iron</keyword>
<comment type="caution">
    <text evidence="8">The sequence shown here is derived from an EMBL/GenBank/DDBJ whole genome shotgun (WGS) entry which is preliminary data.</text>
</comment>
<keyword evidence="4" id="KW-0479">Metal-binding</keyword>
<evidence type="ECO:0000256" key="1">
    <source>
        <dbReference type="ARBA" id="ARBA00001966"/>
    </source>
</evidence>
<evidence type="ECO:0000256" key="2">
    <source>
        <dbReference type="ARBA" id="ARBA00009797"/>
    </source>
</evidence>
<reference evidence="8" key="2">
    <citation type="submission" date="2023-06" db="EMBL/GenBank/DDBJ databases">
        <authorList>
            <consortium name="Lawrence Berkeley National Laboratory"/>
            <person name="Mondo S.J."/>
            <person name="Hensen N."/>
            <person name="Bonometti L."/>
            <person name="Westerberg I."/>
            <person name="Brannstrom I.O."/>
            <person name="Guillou S."/>
            <person name="Cros-Aarteil S."/>
            <person name="Calhoun S."/>
            <person name="Haridas S."/>
            <person name="Kuo A."/>
            <person name="Pangilinan J."/>
            <person name="Riley R."/>
            <person name="Labutti K."/>
            <person name="Andreopoulos B."/>
            <person name="Lipzen A."/>
            <person name="Chen C."/>
            <person name="Yanf M."/>
            <person name="Daum C."/>
            <person name="Ng V."/>
            <person name="Clum A."/>
            <person name="Steindorff A."/>
            <person name="Ohm R."/>
            <person name="Martin F."/>
            <person name="Silar P."/>
            <person name="Natvig D."/>
            <person name="Lalanne C."/>
            <person name="Gautier V."/>
            <person name="Ament-Velasquez S.L."/>
            <person name="Kruys A."/>
            <person name="Hutchinson M.I."/>
            <person name="Powell A.J."/>
            <person name="Barry K."/>
            <person name="Miller A.N."/>
            <person name="Grigoriev I.V."/>
            <person name="Debuchy R."/>
            <person name="Gladieux P."/>
            <person name="Thoren M.H."/>
            <person name="Johannesson H."/>
        </authorList>
    </citation>
    <scope>NUCLEOTIDE SEQUENCE</scope>
    <source>
        <strain evidence="8">CBS 333.67</strain>
    </source>
</reference>
<feature type="compositionally biased region" description="Low complexity" evidence="7">
    <location>
        <begin position="54"/>
        <end position="76"/>
    </location>
</feature>
<dbReference type="GO" id="GO:0005739">
    <property type="term" value="C:mitochondrion"/>
    <property type="evidence" value="ECO:0007669"/>
    <property type="project" value="TreeGrafter"/>
</dbReference>
<keyword evidence="9" id="KW-1185">Reference proteome</keyword>
<dbReference type="Proteomes" id="UP001273166">
    <property type="component" value="Unassembled WGS sequence"/>
</dbReference>
<keyword evidence="5" id="KW-0540">Nuclease</keyword>
<feature type="region of interest" description="Disordered" evidence="7">
    <location>
        <begin position="504"/>
        <end position="531"/>
    </location>
</feature>
<dbReference type="RefSeq" id="XP_062723152.1">
    <property type="nucleotide sequence ID" value="XM_062862247.1"/>
</dbReference>
<sequence>MAGFASIVRGSDNETDYGYDLTASDEELLFAIADRLSTDSPLSRPTPASPATPAPRSNPSVLARSAISPTSSSPSFDPDESQAIDETIAAITNDDLTFDISELQDDDVNSRGQGPTNAFELACSSTAENQSRRLTPSVSKDDDALGSFVSRTKPRIMPTLLPRPDVVYPDLSRALSDAQKAASSSAQAREPAEGSVEDNRPPLLRFRTLPMKPLSVSDLTAGAWCELQYFYTLTRLPGGRRTRTAAMKRGTGVHATLERQVFTPVKIQVAKKEDTFGLRIWNIIQGLRVLREQGITRELEVWGMVDGNVVNGVIDSLSYENPDPELQEDILSSRGSSQIITNSQPYEPSTPGDYAIYITDVKTRNSATPPPQMQVRGSIIQLFLYHRFLSEMANNRLDYITVFERYGVNPDEPFSDAFMAQIGAVHDEVFVEPDDDGDASSDGGFVSAPSSPSQVSFLSDSSSSPTLRYRSLRTLLTLLKSELRLTFPRGAADLGNIVAVEYRYRGRDPPPPRDPLADEPPTSTEDDRVARPKYETGSVICVNTFFVEPETLDLYLSETMRWWRGEREPHGVALEEAEFKCRSCEFREVCEWRRNLDQEAVRKARRKKEKKKEDEEEIEVAGEEVRGKRRRRGRPKKATSASALGDVYA</sequence>
<accession>A0AAJ0GWD3</accession>
<name>A0AAJ0GWD3_9PEZI</name>
<comment type="subunit">
    <text evidence="3">Monomer.</text>
</comment>
<feature type="region of interest" description="Disordered" evidence="7">
    <location>
        <begin position="38"/>
        <end position="80"/>
    </location>
</feature>
<dbReference type="AlphaFoldDB" id="A0AAJ0GWD3"/>
<dbReference type="GO" id="GO:0045145">
    <property type="term" value="F:single-stranded DNA 5'-3' DNA exonuclease activity"/>
    <property type="evidence" value="ECO:0007669"/>
    <property type="project" value="InterPro"/>
</dbReference>
<organism evidence="8 9">
    <name type="scientific">Chaetomium strumarium</name>
    <dbReference type="NCBI Taxonomy" id="1170767"/>
    <lineage>
        <taxon>Eukaryota</taxon>
        <taxon>Fungi</taxon>
        <taxon>Dikarya</taxon>
        <taxon>Ascomycota</taxon>
        <taxon>Pezizomycotina</taxon>
        <taxon>Sordariomycetes</taxon>
        <taxon>Sordariomycetidae</taxon>
        <taxon>Sordariales</taxon>
        <taxon>Chaetomiaceae</taxon>
        <taxon>Chaetomium</taxon>
    </lineage>
</organism>
<feature type="compositionally biased region" description="Low complexity" evidence="7">
    <location>
        <begin position="440"/>
        <end position="465"/>
    </location>
</feature>
<comment type="cofactor">
    <cofactor evidence="1">
        <name>[4Fe-4S] cluster</name>
        <dbReference type="ChEBI" id="CHEBI:49883"/>
    </cofactor>
</comment>
<keyword evidence="4" id="KW-0411">Iron-sulfur</keyword>
<comment type="similarity">
    <text evidence="2">Belongs to the EXO5 family.</text>
</comment>
<keyword evidence="6 8" id="KW-0269">Exonuclease</keyword>
<evidence type="ECO:0000256" key="6">
    <source>
        <dbReference type="ARBA" id="ARBA00022839"/>
    </source>
</evidence>
<proteinExistence type="inferred from homology"/>
<dbReference type="GeneID" id="87881076"/>
<evidence type="ECO:0000256" key="4">
    <source>
        <dbReference type="ARBA" id="ARBA00022485"/>
    </source>
</evidence>
<feature type="region of interest" description="Disordered" evidence="7">
    <location>
        <begin position="604"/>
        <end position="649"/>
    </location>
</feature>
<evidence type="ECO:0000313" key="9">
    <source>
        <dbReference type="Proteomes" id="UP001273166"/>
    </source>
</evidence>
<evidence type="ECO:0000256" key="5">
    <source>
        <dbReference type="ARBA" id="ARBA00022722"/>
    </source>
</evidence>
<evidence type="ECO:0000313" key="8">
    <source>
        <dbReference type="EMBL" id="KAK3307372.1"/>
    </source>
</evidence>
<keyword evidence="6 8" id="KW-0378">Hydrolase</keyword>
<evidence type="ECO:0000256" key="7">
    <source>
        <dbReference type="SAM" id="MobiDB-lite"/>
    </source>
</evidence>
<dbReference type="GO" id="GO:0036297">
    <property type="term" value="P:interstrand cross-link repair"/>
    <property type="evidence" value="ECO:0007669"/>
    <property type="project" value="TreeGrafter"/>
</dbReference>
<dbReference type="Pfam" id="PF09810">
    <property type="entry name" value="Exo5"/>
    <property type="match status" value="1"/>
</dbReference>
<dbReference type="InterPro" id="IPR019190">
    <property type="entry name" value="EXOV"/>
</dbReference>
<dbReference type="EMBL" id="JAUDZG010000003">
    <property type="protein sequence ID" value="KAK3307372.1"/>
    <property type="molecule type" value="Genomic_DNA"/>
</dbReference>
<feature type="region of interest" description="Disordered" evidence="7">
    <location>
        <begin position="178"/>
        <end position="200"/>
    </location>
</feature>